<dbReference type="EMBL" id="JBHSAY010000020">
    <property type="protein sequence ID" value="MFC4135051.1"/>
    <property type="molecule type" value="Genomic_DNA"/>
</dbReference>
<evidence type="ECO:0008006" key="5">
    <source>
        <dbReference type="Google" id="ProtNLM"/>
    </source>
</evidence>
<accession>A0ABV8LXE0</accession>
<protein>
    <recommendedName>
        <fullName evidence="5">DUF3618 domain-containing protein</fullName>
    </recommendedName>
</protein>
<name>A0ABV8LXE0_9ACTN</name>
<evidence type="ECO:0000313" key="4">
    <source>
        <dbReference type="Proteomes" id="UP001595816"/>
    </source>
</evidence>
<feature type="transmembrane region" description="Helical" evidence="2">
    <location>
        <begin position="64"/>
        <end position="83"/>
    </location>
</feature>
<gene>
    <name evidence="3" type="ORF">ACFOZ4_30950</name>
</gene>
<feature type="region of interest" description="Disordered" evidence="1">
    <location>
        <begin position="116"/>
        <end position="136"/>
    </location>
</feature>
<dbReference type="RefSeq" id="WP_253762883.1">
    <property type="nucleotide sequence ID" value="NZ_JAMZDZ010000001.1"/>
</dbReference>
<organism evidence="3 4">
    <name type="scientific">Hamadaea flava</name>
    <dbReference type="NCBI Taxonomy" id="1742688"/>
    <lineage>
        <taxon>Bacteria</taxon>
        <taxon>Bacillati</taxon>
        <taxon>Actinomycetota</taxon>
        <taxon>Actinomycetes</taxon>
        <taxon>Micromonosporales</taxon>
        <taxon>Micromonosporaceae</taxon>
        <taxon>Hamadaea</taxon>
    </lineage>
</organism>
<evidence type="ECO:0000256" key="2">
    <source>
        <dbReference type="SAM" id="Phobius"/>
    </source>
</evidence>
<dbReference type="Proteomes" id="UP001595816">
    <property type="component" value="Unassembled WGS sequence"/>
</dbReference>
<proteinExistence type="predicted"/>
<keyword evidence="2" id="KW-0812">Transmembrane</keyword>
<evidence type="ECO:0000313" key="3">
    <source>
        <dbReference type="EMBL" id="MFC4135051.1"/>
    </source>
</evidence>
<keyword evidence="2" id="KW-1133">Transmembrane helix</keyword>
<keyword evidence="4" id="KW-1185">Reference proteome</keyword>
<keyword evidence="2" id="KW-0472">Membrane</keyword>
<comment type="caution">
    <text evidence="3">The sequence shown here is derived from an EMBL/GenBank/DDBJ whole genome shotgun (WGS) entry which is preliminary data.</text>
</comment>
<evidence type="ECO:0000256" key="1">
    <source>
        <dbReference type="SAM" id="MobiDB-lite"/>
    </source>
</evidence>
<sequence>MFTRRQDRTAEWWNSLSDALSDARDSAADRAHDVGGKFDDATSEAQRRAVRAWAALSGKPVRPAWPVIAAAVGAGVALGWLGAQAYRRPQIRRALASAEETAQERMQDLTMAAGERARQLKASSNSLLDKAQGRMS</sequence>
<reference evidence="4" key="1">
    <citation type="journal article" date="2019" name="Int. J. Syst. Evol. Microbiol.">
        <title>The Global Catalogue of Microorganisms (GCM) 10K type strain sequencing project: providing services to taxonomists for standard genome sequencing and annotation.</title>
        <authorList>
            <consortium name="The Broad Institute Genomics Platform"/>
            <consortium name="The Broad Institute Genome Sequencing Center for Infectious Disease"/>
            <person name="Wu L."/>
            <person name="Ma J."/>
        </authorList>
    </citation>
    <scope>NUCLEOTIDE SEQUENCE [LARGE SCALE GENOMIC DNA]</scope>
    <source>
        <strain evidence="4">CGMCC 4.7289</strain>
    </source>
</reference>